<dbReference type="PANTHER" id="PTHR11075:SF54">
    <property type="entry name" value="LARGE RIBOSOMAL SUBUNIT PROTEIN ML62"/>
    <property type="match status" value="1"/>
</dbReference>
<organism evidence="3 4">
    <name type="scientific">Exophiala bonariae</name>
    <dbReference type="NCBI Taxonomy" id="1690606"/>
    <lineage>
        <taxon>Eukaryota</taxon>
        <taxon>Fungi</taxon>
        <taxon>Dikarya</taxon>
        <taxon>Ascomycota</taxon>
        <taxon>Pezizomycotina</taxon>
        <taxon>Eurotiomycetes</taxon>
        <taxon>Chaetothyriomycetidae</taxon>
        <taxon>Chaetothyriales</taxon>
        <taxon>Herpotrichiellaceae</taxon>
        <taxon>Exophiala</taxon>
    </lineage>
</organism>
<dbReference type="Proteomes" id="UP001358417">
    <property type="component" value="Unassembled WGS sequence"/>
</dbReference>
<dbReference type="AlphaFoldDB" id="A0AAV9N8L7"/>
<proteinExistence type="predicted"/>
<keyword evidence="4" id="KW-1185">Reference proteome</keyword>
<dbReference type="GO" id="GO:0016150">
    <property type="term" value="F:translation release factor activity, codon nonspecific"/>
    <property type="evidence" value="ECO:0007669"/>
    <property type="project" value="TreeGrafter"/>
</dbReference>
<accession>A0AAV9N8L7</accession>
<dbReference type="InterPro" id="IPR000352">
    <property type="entry name" value="Pep_chain_release_fac_I"/>
</dbReference>
<dbReference type="SUPFAM" id="SSF110916">
    <property type="entry name" value="Peptidyl-tRNA hydrolase domain-like"/>
    <property type="match status" value="1"/>
</dbReference>
<evidence type="ECO:0000259" key="2">
    <source>
        <dbReference type="Pfam" id="PF00472"/>
    </source>
</evidence>
<dbReference type="GO" id="GO:0004045">
    <property type="term" value="F:peptidyl-tRNA hydrolase activity"/>
    <property type="evidence" value="ECO:0007669"/>
    <property type="project" value="TreeGrafter"/>
</dbReference>
<feature type="domain" description="Prokaryotic-type class I peptide chain release factors" evidence="2">
    <location>
        <begin position="61"/>
        <end position="186"/>
    </location>
</feature>
<comment type="caution">
    <text evidence="3">The sequence shown here is derived from an EMBL/GenBank/DDBJ whole genome shotgun (WGS) entry which is preliminary data.</text>
</comment>
<gene>
    <name evidence="3" type="ORF">LTR84_004271</name>
</gene>
<feature type="compositionally biased region" description="Basic residues" evidence="1">
    <location>
        <begin position="174"/>
        <end position="186"/>
    </location>
</feature>
<dbReference type="RefSeq" id="XP_064704387.1">
    <property type="nucleotide sequence ID" value="XM_064847848.1"/>
</dbReference>
<dbReference type="GeneID" id="89972449"/>
<dbReference type="PANTHER" id="PTHR11075">
    <property type="entry name" value="PEPTIDE CHAIN RELEASE FACTOR"/>
    <property type="match status" value="1"/>
</dbReference>
<dbReference type="GO" id="GO:0070126">
    <property type="term" value="P:mitochondrial translational termination"/>
    <property type="evidence" value="ECO:0007669"/>
    <property type="project" value="TreeGrafter"/>
</dbReference>
<dbReference type="InterPro" id="IPR052104">
    <property type="entry name" value="Mito_Release_Factor_mL62"/>
</dbReference>
<protein>
    <recommendedName>
        <fullName evidence="2">Prokaryotic-type class I peptide chain release factors domain-containing protein</fullName>
    </recommendedName>
</protein>
<evidence type="ECO:0000256" key="1">
    <source>
        <dbReference type="SAM" id="MobiDB-lite"/>
    </source>
</evidence>
<dbReference type="Gene3D" id="3.30.160.20">
    <property type="match status" value="1"/>
</dbReference>
<reference evidence="3 4" key="1">
    <citation type="submission" date="2023-08" db="EMBL/GenBank/DDBJ databases">
        <title>Black Yeasts Isolated from many extreme environments.</title>
        <authorList>
            <person name="Coleine C."/>
            <person name="Stajich J.E."/>
            <person name="Selbmann L."/>
        </authorList>
    </citation>
    <scope>NUCLEOTIDE SEQUENCE [LARGE SCALE GENOMIC DNA]</scope>
    <source>
        <strain evidence="3 4">CCFEE 5792</strain>
    </source>
</reference>
<evidence type="ECO:0000313" key="4">
    <source>
        <dbReference type="Proteomes" id="UP001358417"/>
    </source>
</evidence>
<sequence length="192" mass="21790">MQPWRSVVQKRPVLVSAENCVWSSTHRRSSTTTDQPELDYEATRDWYKNKYSPDTLSKIGEVSYSRASGPGGQNVNKTNSKAQLRVPLDKLFPLIPAVLHKGILSSRYCAEKSSSLLIQADESRKQQANRDTCFRKLNDLIAEVYSHSVPGETSEEQQKKVIRLQKAEKEARLKAKKLHSSKKQTRGKPGYE</sequence>
<name>A0AAV9N8L7_9EURO</name>
<feature type="region of interest" description="Disordered" evidence="1">
    <location>
        <begin position="171"/>
        <end position="192"/>
    </location>
</feature>
<dbReference type="Pfam" id="PF00472">
    <property type="entry name" value="RF-1"/>
    <property type="match status" value="1"/>
</dbReference>
<dbReference type="EMBL" id="JAVRRD010000019">
    <property type="protein sequence ID" value="KAK5049342.1"/>
    <property type="molecule type" value="Genomic_DNA"/>
</dbReference>
<dbReference type="GO" id="GO:0005762">
    <property type="term" value="C:mitochondrial large ribosomal subunit"/>
    <property type="evidence" value="ECO:0007669"/>
    <property type="project" value="TreeGrafter"/>
</dbReference>
<evidence type="ECO:0000313" key="3">
    <source>
        <dbReference type="EMBL" id="KAK5049342.1"/>
    </source>
</evidence>